<dbReference type="AlphaFoldDB" id="A0AAV7VP01"/>
<dbReference type="EMBL" id="JANPWB010000003">
    <property type="protein sequence ID" value="KAJ1201789.1"/>
    <property type="molecule type" value="Genomic_DNA"/>
</dbReference>
<dbReference type="Proteomes" id="UP001066276">
    <property type="component" value="Chromosome 2_1"/>
</dbReference>
<feature type="chain" id="PRO_5043518608" description="Secreted protein" evidence="1">
    <location>
        <begin position="22"/>
        <end position="100"/>
    </location>
</feature>
<evidence type="ECO:0000256" key="1">
    <source>
        <dbReference type="SAM" id="SignalP"/>
    </source>
</evidence>
<feature type="signal peptide" evidence="1">
    <location>
        <begin position="1"/>
        <end position="21"/>
    </location>
</feature>
<gene>
    <name evidence="2" type="ORF">NDU88_005595</name>
</gene>
<protein>
    <recommendedName>
        <fullName evidence="4">Secreted protein</fullName>
    </recommendedName>
</protein>
<keyword evidence="3" id="KW-1185">Reference proteome</keyword>
<evidence type="ECO:0008006" key="4">
    <source>
        <dbReference type="Google" id="ProtNLM"/>
    </source>
</evidence>
<keyword evidence="1" id="KW-0732">Signal</keyword>
<accession>A0AAV7VP01</accession>
<sequence>MLCAVASFFTFLVTHIRRARTLNNADNVSPTLRTDLEQLGSTALAHLRIMTSDLSGSPTYGYSSSVWTFSYCGTLTPISPTTGMVTRSHVLVPLDTHMTP</sequence>
<name>A0AAV7VP01_PLEWA</name>
<evidence type="ECO:0000313" key="3">
    <source>
        <dbReference type="Proteomes" id="UP001066276"/>
    </source>
</evidence>
<proteinExistence type="predicted"/>
<organism evidence="2 3">
    <name type="scientific">Pleurodeles waltl</name>
    <name type="common">Iberian ribbed newt</name>
    <dbReference type="NCBI Taxonomy" id="8319"/>
    <lineage>
        <taxon>Eukaryota</taxon>
        <taxon>Metazoa</taxon>
        <taxon>Chordata</taxon>
        <taxon>Craniata</taxon>
        <taxon>Vertebrata</taxon>
        <taxon>Euteleostomi</taxon>
        <taxon>Amphibia</taxon>
        <taxon>Batrachia</taxon>
        <taxon>Caudata</taxon>
        <taxon>Salamandroidea</taxon>
        <taxon>Salamandridae</taxon>
        <taxon>Pleurodelinae</taxon>
        <taxon>Pleurodeles</taxon>
    </lineage>
</organism>
<comment type="caution">
    <text evidence="2">The sequence shown here is derived from an EMBL/GenBank/DDBJ whole genome shotgun (WGS) entry which is preliminary data.</text>
</comment>
<reference evidence="2" key="1">
    <citation type="journal article" date="2022" name="bioRxiv">
        <title>Sequencing and chromosome-scale assembly of the giantPleurodeles waltlgenome.</title>
        <authorList>
            <person name="Brown T."/>
            <person name="Elewa A."/>
            <person name="Iarovenko S."/>
            <person name="Subramanian E."/>
            <person name="Araus A.J."/>
            <person name="Petzold A."/>
            <person name="Susuki M."/>
            <person name="Suzuki K.-i.T."/>
            <person name="Hayashi T."/>
            <person name="Toyoda A."/>
            <person name="Oliveira C."/>
            <person name="Osipova E."/>
            <person name="Leigh N.D."/>
            <person name="Simon A."/>
            <person name="Yun M.H."/>
        </authorList>
    </citation>
    <scope>NUCLEOTIDE SEQUENCE</scope>
    <source>
        <strain evidence="2">20211129_DDA</strain>
        <tissue evidence="2">Liver</tissue>
    </source>
</reference>
<evidence type="ECO:0000313" key="2">
    <source>
        <dbReference type="EMBL" id="KAJ1201789.1"/>
    </source>
</evidence>